<name>A0A1M7YAQ8_9BACT</name>
<comment type="similarity">
    <text evidence="4">Belongs to the type-I 3-dehydroquinase family.</text>
</comment>
<dbReference type="Gene3D" id="3.20.20.70">
    <property type="entry name" value="Aldolase class I"/>
    <property type="match status" value="1"/>
</dbReference>
<evidence type="ECO:0000313" key="6">
    <source>
        <dbReference type="Proteomes" id="UP000184603"/>
    </source>
</evidence>
<dbReference type="RefSeq" id="WP_073614433.1">
    <property type="nucleotide sequence ID" value="NZ_FRFE01000015.1"/>
</dbReference>
<feature type="binding site" evidence="4">
    <location>
        <position position="191"/>
    </location>
    <ligand>
        <name>3-dehydroquinate</name>
        <dbReference type="ChEBI" id="CHEBI:32364"/>
    </ligand>
</feature>
<dbReference type="PANTHER" id="PTHR43699:SF1">
    <property type="entry name" value="3-DEHYDROQUINATE DEHYDRATASE"/>
    <property type="match status" value="1"/>
</dbReference>
<proteinExistence type="inferred from homology"/>
<dbReference type="STRING" id="1121416.SAMN02745220_03021"/>
<dbReference type="GO" id="GO:0008652">
    <property type="term" value="P:amino acid biosynthetic process"/>
    <property type="evidence" value="ECO:0007669"/>
    <property type="project" value="UniProtKB-KW"/>
</dbReference>
<dbReference type="GO" id="GO:0046279">
    <property type="term" value="P:3,4-dihydroxybenzoate biosynthetic process"/>
    <property type="evidence" value="ECO:0007669"/>
    <property type="project" value="UniProtKB-ARBA"/>
</dbReference>
<reference evidence="5 6" key="1">
    <citation type="submission" date="2016-12" db="EMBL/GenBank/DDBJ databases">
        <authorList>
            <person name="Song W.-J."/>
            <person name="Kurnit D.M."/>
        </authorList>
    </citation>
    <scope>NUCLEOTIDE SEQUENCE [LARGE SCALE GENOMIC DNA]</scope>
    <source>
        <strain evidence="5 6">DSM 18488</strain>
    </source>
</reference>
<gene>
    <name evidence="4" type="primary">aroD</name>
    <name evidence="5" type="ORF">SAMN02745220_03021</name>
</gene>
<dbReference type="PROSITE" id="PS01028">
    <property type="entry name" value="DEHYDROQUINASE_I"/>
    <property type="match status" value="1"/>
</dbReference>
<sequence length="232" mass="25175">MAITEQGLICVAIGLERVEDALAAARQVAEMADVIEIRLDALTVPAVEPFTSGLSSRLLFTNRPVWEGGQYNGTEEERIALLVQAARQQAAFVDLELLAPQASFTQLKSALKGSRTRLIVSNHNFQTTPSRSELLETLSGMKERGADVGKIITTANNYQDVLRVMQLQEDAAAMDLPLIAFCMGRAGVISRVATLELGGFMTYCTVSSEEATAPGQIPVSTMRDVVRMLFPL</sequence>
<feature type="binding site" evidence="4">
    <location>
        <begin position="36"/>
        <end position="38"/>
    </location>
    <ligand>
        <name>3-dehydroquinate</name>
        <dbReference type="ChEBI" id="CHEBI:32364"/>
    </ligand>
</feature>
<keyword evidence="4" id="KW-0028">Amino-acid biosynthesis</keyword>
<feature type="active site" description="Proton donor/acceptor" evidence="4">
    <location>
        <position position="123"/>
    </location>
</feature>
<dbReference type="EMBL" id="FRFE01000015">
    <property type="protein sequence ID" value="SHO49697.1"/>
    <property type="molecule type" value="Genomic_DNA"/>
</dbReference>
<dbReference type="GO" id="GO:0009423">
    <property type="term" value="P:chorismate biosynthetic process"/>
    <property type="evidence" value="ECO:0007669"/>
    <property type="project" value="UniProtKB-UniRule"/>
</dbReference>
<dbReference type="InterPro" id="IPR018508">
    <property type="entry name" value="3-dehydroquinate_DH_AS"/>
</dbReference>
<comment type="subunit">
    <text evidence="4">Homodimer.</text>
</comment>
<evidence type="ECO:0000256" key="2">
    <source>
        <dbReference type="ARBA" id="ARBA00023239"/>
    </source>
</evidence>
<accession>A0A1M7YAQ8</accession>
<dbReference type="NCBIfam" id="TIGR01093">
    <property type="entry name" value="aroD"/>
    <property type="match status" value="1"/>
</dbReference>
<dbReference type="GO" id="GO:0003855">
    <property type="term" value="F:3-dehydroquinate dehydratase activity"/>
    <property type="evidence" value="ECO:0007669"/>
    <property type="project" value="UniProtKB-UniRule"/>
</dbReference>
<dbReference type="SUPFAM" id="SSF51569">
    <property type="entry name" value="Aldolase"/>
    <property type="match status" value="1"/>
</dbReference>
<keyword evidence="2 4" id="KW-0456">Lyase</keyword>
<dbReference type="InterPro" id="IPR001381">
    <property type="entry name" value="DHquinase_I"/>
</dbReference>
<comment type="pathway">
    <text evidence="4">Metabolic intermediate biosynthesis; chorismate biosynthesis; chorismate from D-erythrose 4-phosphate and phosphoenolpyruvate: step 3/7.</text>
</comment>
<dbReference type="EC" id="4.2.1.10" evidence="4"/>
<dbReference type="Proteomes" id="UP000184603">
    <property type="component" value="Unassembled WGS sequence"/>
</dbReference>
<feature type="binding site" evidence="4">
    <location>
        <position position="63"/>
    </location>
    <ligand>
        <name>3-dehydroquinate</name>
        <dbReference type="ChEBI" id="CHEBI:32364"/>
    </ligand>
</feature>
<dbReference type="UniPathway" id="UPA00053">
    <property type="reaction ID" value="UER00086"/>
</dbReference>
<comment type="caution">
    <text evidence="4">Lacks conserved residue(s) required for the propagation of feature annotation.</text>
</comment>
<dbReference type="InterPro" id="IPR050146">
    <property type="entry name" value="Type-I_3-dehydroquinase"/>
</dbReference>
<comment type="catalytic activity">
    <reaction evidence="1 4">
        <text>3-dehydroquinate = 3-dehydroshikimate + H2O</text>
        <dbReference type="Rhea" id="RHEA:21096"/>
        <dbReference type="ChEBI" id="CHEBI:15377"/>
        <dbReference type="ChEBI" id="CHEBI:16630"/>
        <dbReference type="ChEBI" id="CHEBI:32364"/>
        <dbReference type="EC" id="4.2.1.10"/>
    </reaction>
</comment>
<dbReference type="HAMAP" id="MF_00214">
    <property type="entry name" value="AroD"/>
    <property type="match status" value="1"/>
</dbReference>
<evidence type="ECO:0000256" key="4">
    <source>
        <dbReference type="HAMAP-Rule" id="MF_00214"/>
    </source>
</evidence>
<keyword evidence="3 4" id="KW-0704">Schiff base</keyword>
<dbReference type="FunFam" id="3.20.20.70:FF:000047">
    <property type="entry name" value="3-dehydroquinate dehydratase"/>
    <property type="match status" value="1"/>
</dbReference>
<protein>
    <recommendedName>
        <fullName evidence="4">3-dehydroquinate dehydratase</fullName>
        <shortName evidence="4">3-dehydroquinase</shortName>
        <ecNumber evidence="4">4.2.1.10</ecNumber>
    </recommendedName>
    <alternativeName>
        <fullName evidence="4">Type I DHQase</fullName>
    </alternativeName>
    <alternativeName>
        <fullName evidence="4">Type I dehydroquinase</fullName>
        <shortName evidence="4">DHQ1</shortName>
    </alternativeName>
</protein>
<dbReference type="GO" id="GO:0009073">
    <property type="term" value="P:aromatic amino acid family biosynthetic process"/>
    <property type="evidence" value="ECO:0007669"/>
    <property type="project" value="UniProtKB-KW"/>
</dbReference>
<evidence type="ECO:0000256" key="3">
    <source>
        <dbReference type="ARBA" id="ARBA00023270"/>
    </source>
</evidence>
<evidence type="ECO:0000313" key="5">
    <source>
        <dbReference type="EMBL" id="SHO49697.1"/>
    </source>
</evidence>
<keyword evidence="4" id="KW-0057">Aromatic amino acid biosynthesis</keyword>
<feature type="binding site" evidence="4">
    <location>
        <position position="216"/>
    </location>
    <ligand>
        <name>3-dehydroquinate</name>
        <dbReference type="ChEBI" id="CHEBI:32364"/>
    </ligand>
</feature>
<dbReference type="AlphaFoldDB" id="A0A1M7YAQ8"/>
<dbReference type="Pfam" id="PF01487">
    <property type="entry name" value="DHquinase_I"/>
    <property type="match status" value="1"/>
</dbReference>
<dbReference type="OrthoDB" id="9813659at2"/>
<comment type="function">
    <text evidence="4">Involved in the third step of the chorismate pathway, which leads to the biosynthesis of aromatic amino acids. Catalyzes the cis-dehydration of 3-dehydroquinate (DHQ) and introduces the first double bond of the aromatic ring to yield 3-dehydroshikimate.</text>
</comment>
<dbReference type="CDD" id="cd00502">
    <property type="entry name" value="DHQase_I"/>
    <property type="match status" value="1"/>
</dbReference>
<feature type="binding site" evidence="4">
    <location>
        <position position="212"/>
    </location>
    <ligand>
        <name>3-dehydroquinate</name>
        <dbReference type="ChEBI" id="CHEBI:32364"/>
    </ligand>
</feature>
<feature type="active site" description="Schiff-base intermediate with substrate" evidence="4">
    <location>
        <position position="150"/>
    </location>
</feature>
<keyword evidence="6" id="KW-1185">Reference proteome</keyword>
<dbReference type="PANTHER" id="PTHR43699">
    <property type="entry name" value="3-DEHYDROQUINATE DEHYDRATASE"/>
    <property type="match status" value="1"/>
</dbReference>
<dbReference type="InterPro" id="IPR013785">
    <property type="entry name" value="Aldolase_TIM"/>
</dbReference>
<evidence type="ECO:0000256" key="1">
    <source>
        <dbReference type="ARBA" id="ARBA00001864"/>
    </source>
</evidence>
<organism evidence="5 6">
    <name type="scientific">Desulfopila aestuarii DSM 18488</name>
    <dbReference type="NCBI Taxonomy" id="1121416"/>
    <lineage>
        <taxon>Bacteria</taxon>
        <taxon>Pseudomonadati</taxon>
        <taxon>Thermodesulfobacteriota</taxon>
        <taxon>Desulfobulbia</taxon>
        <taxon>Desulfobulbales</taxon>
        <taxon>Desulfocapsaceae</taxon>
        <taxon>Desulfopila</taxon>
    </lineage>
</organism>